<organism evidence="2 3">
    <name type="scientific">Anaerobacillus alkaliphilus</name>
    <dbReference type="NCBI Taxonomy" id="1548597"/>
    <lineage>
        <taxon>Bacteria</taxon>
        <taxon>Bacillati</taxon>
        <taxon>Bacillota</taxon>
        <taxon>Bacilli</taxon>
        <taxon>Bacillales</taxon>
        <taxon>Bacillaceae</taxon>
        <taxon>Anaerobacillus</taxon>
    </lineage>
</organism>
<dbReference type="InterPro" id="IPR012938">
    <property type="entry name" value="Glc/Sorbosone_DH"/>
</dbReference>
<dbReference type="InterPro" id="IPR011042">
    <property type="entry name" value="6-blade_b-propeller_TolB-like"/>
</dbReference>
<dbReference type="InterPro" id="IPR011041">
    <property type="entry name" value="Quinoprot_gluc/sorb_DH_b-prop"/>
</dbReference>
<dbReference type="AlphaFoldDB" id="A0A4Q0VMS6"/>
<dbReference type="RefSeq" id="WP_129080580.1">
    <property type="nucleotide sequence ID" value="NZ_QOUX01000047.1"/>
</dbReference>
<dbReference type="SUPFAM" id="SSF50952">
    <property type="entry name" value="Soluble quinoprotein glucose dehydrogenase"/>
    <property type="match status" value="1"/>
</dbReference>
<gene>
    <name evidence="2" type="ORF">DS745_23190</name>
</gene>
<dbReference type="PANTHER" id="PTHR19328">
    <property type="entry name" value="HEDGEHOG-INTERACTING PROTEIN"/>
    <property type="match status" value="1"/>
</dbReference>
<dbReference type="EMBL" id="QOUX01000047">
    <property type="protein sequence ID" value="RXI96608.1"/>
    <property type="molecule type" value="Genomic_DNA"/>
</dbReference>
<dbReference type="Pfam" id="PF07995">
    <property type="entry name" value="GSDH"/>
    <property type="match status" value="1"/>
</dbReference>
<dbReference type="OrthoDB" id="9770043at2"/>
<sequence>MYNGYLPNEMIDKEFRWEYVNYGLYHQLNELNNDERLHSRVNDLVKMQEAQLVVLQQTSTGNGLRLRNYPEYYSAAKNTSELLKELLKRENELLLEYKSYRSYFLPPNAFQVGQIDELISNKENQLQILTELSQCYKCEKDQYVRQEYFLESGYRLEKITGGLTFPTVITFDDQGNLFLAEAGYAYGAEPGEGRIVQIDANGEIRPFVGGFGGPVTGLTWHDGYFYVAEGAIGQNANGGCGSIIKVSANGSKEVIVTNLRTCGDHFTGDIKVGPDNMIYFTVGSATNSGVVGKDNLSWVERNPQFHDVPARDYVLNGKNFLTDNPLQEDEEVVETGAFKPFGVKSEDGEVIKGNLYANGVLYRCHLDGSNLEVYADGLRNPFGLSFSPFNNKLYVTDNGADDRGSRPINRDWDNFWEISQNGWYGWPDFYSGLPVTTPRFQVEGKPRLSFLMKRHPKLAGQPIVRFEPHTSSNKFSFSTNREFGYTGQVFVGQLGSMAGDSGLKVVRVNLETGQIRDFYRNNRGLDAQSGPIRPVGAIFNPEGNQLNVVDFGLMGPREKSAGTGSLWRIVKE</sequence>
<dbReference type="PANTHER" id="PTHR19328:SF13">
    <property type="entry name" value="HIPL1 PROTEIN"/>
    <property type="match status" value="1"/>
</dbReference>
<protein>
    <submittedName>
        <fullName evidence="2">Glucose dehydrogenase</fullName>
    </submittedName>
</protein>
<evidence type="ECO:0000313" key="3">
    <source>
        <dbReference type="Proteomes" id="UP000290649"/>
    </source>
</evidence>
<proteinExistence type="predicted"/>
<feature type="domain" description="Glucose/Sorbosone dehydrogenase" evidence="1">
    <location>
        <begin position="367"/>
        <end position="513"/>
    </location>
</feature>
<comment type="caution">
    <text evidence="2">The sequence shown here is derived from an EMBL/GenBank/DDBJ whole genome shotgun (WGS) entry which is preliminary data.</text>
</comment>
<accession>A0A4Q0VMS6</accession>
<name>A0A4Q0VMS6_9BACI</name>
<evidence type="ECO:0000313" key="2">
    <source>
        <dbReference type="EMBL" id="RXI96608.1"/>
    </source>
</evidence>
<dbReference type="Proteomes" id="UP000290649">
    <property type="component" value="Unassembled WGS sequence"/>
</dbReference>
<dbReference type="Gene3D" id="2.120.10.30">
    <property type="entry name" value="TolB, C-terminal domain"/>
    <property type="match status" value="1"/>
</dbReference>
<keyword evidence="3" id="KW-1185">Reference proteome</keyword>
<reference evidence="2 3" key="1">
    <citation type="journal article" date="2019" name="Int. J. Syst. Evol. Microbiol.">
        <title>Anaerobacillus alkaliphilus sp. nov., a novel alkaliphilic and moderately halophilic bacterium.</title>
        <authorList>
            <person name="Borsodi A.K."/>
            <person name="Aszalos J.M."/>
            <person name="Bihari P."/>
            <person name="Nagy I."/>
            <person name="Schumann P."/>
            <person name="Sproer C."/>
            <person name="Kovacs A.L."/>
            <person name="Boka K."/>
            <person name="Dobosy P."/>
            <person name="Ovari M."/>
            <person name="Szili-Kovacs T."/>
            <person name="Toth E."/>
        </authorList>
    </citation>
    <scope>NUCLEOTIDE SEQUENCE [LARGE SCALE GENOMIC DNA]</scope>
    <source>
        <strain evidence="2 3">B16-10</strain>
    </source>
</reference>
<evidence type="ECO:0000259" key="1">
    <source>
        <dbReference type="Pfam" id="PF07995"/>
    </source>
</evidence>